<dbReference type="InterPro" id="IPR032466">
    <property type="entry name" value="Metal_Hydrolase"/>
</dbReference>
<protein>
    <submittedName>
        <fullName evidence="1">Uncharacterized protein</fullName>
    </submittedName>
</protein>
<dbReference type="SUPFAM" id="SSF51556">
    <property type="entry name" value="Metallo-dependent hydrolases"/>
    <property type="match status" value="1"/>
</dbReference>
<reference evidence="1 2" key="1">
    <citation type="journal article" date="2024" name="Science">
        <title>Giant polyketide synthase enzymes in the biosynthesis of giant marine polyether toxins.</title>
        <authorList>
            <person name="Fallon T.R."/>
            <person name="Shende V.V."/>
            <person name="Wierzbicki I.H."/>
            <person name="Pendleton A.L."/>
            <person name="Watervoot N.F."/>
            <person name="Auber R.P."/>
            <person name="Gonzalez D.J."/>
            <person name="Wisecaver J.H."/>
            <person name="Moore B.S."/>
        </authorList>
    </citation>
    <scope>NUCLEOTIDE SEQUENCE [LARGE SCALE GENOMIC DNA]</scope>
    <source>
        <strain evidence="1 2">12B1</strain>
    </source>
</reference>
<comment type="caution">
    <text evidence="1">The sequence shown here is derived from an EMBL/GenBank/DDBJ whole genome shotgun (WGS) entry which is preliminary data.</text>
</comment>
<dbReference type="PANTHER" id="PTHR47176">
    <property type="entry name" value="OSJNBA0020J04.13 PROTEIN"/>
    <property type="match status" value="1"/>
</dbReference>
<dbReference type="PANTHER" id="PTHR47176:SF1">
    <property type="entry name" value="OS04G0577500 PROTEIN"/>
    <property type="match status" value="1"/>
</dbReference>
<accession>A0AB34IJY6</accession>
<dbReference type="GO" id="GO:0016788">
    <property type="term" value="F:hydrolase activity, acting on ester bonds"/>
    <property type="evidence" value="ECO:0007669"/>
    <property type="project" value="InterPro"/>
</dbReference>
<gene>
    <name evidence="1" type="ORF">AB1Y20_011632</name>
</gene>
<name>A0AB34IJY6_PRYPA</name>
<evidence type="ECO:0000313" key="1">
    <source>
        <dbReference type="EMBL" id="KAL1499427.1"/>
    </source>
</evidence>
<evidence type="ECO:0000313" key="2">
    <source>
        <dbReference type="Proteomes" id="UP001515480"/>
    </source>
</evidence>
<proteinExistence type="predicted"/>
<organism evidence="1 2">
    <name type="scientific">Prymnesium parvum</name>
    <name type="common">Toxic golden alga</name>
    <dbReference type="NCBI Taxonomy" id="97485"/>
    <lineage>
        <taxon>Eukaryota</taxon>
        <taxon>Haptista</taxon>
        <taxon>Haptophyta</taxon>
        <taxon>Prymnesiophyceae</taxon>
        <taxon>Prymnesiales</taxon>
        <taxon>Prymnesiaceae</taxon>
        <taxon>Prymnesium</taxon>
    </lineage>
</organism>
<sequence>MHFELSPSQPATLLSAVLSLDEDCWPRVLRYCASHLSAVPGLAIHPCRAHAAAVDCDARLAALLAAHPAAIVGEAGLCHAARNLREPAGRAPARVAQLDEIARQLALGGALRRAAWLHYVRAHSAMAECFHGARAELPPAVALHSFSGGGASCSRSAECRGGCTSTSRTRWRWRWEEGKARGGTRRCSRQSVQRRCSSSRTWTTAAARRSPRRAQSSCWRVRARGRETGRRCADKGRRFLRGVGWGGGAAEGAREVDEKAAERAEMVQLQICIP</sequence>
<dbReference type="Pfam" id="PF01026">
    <property type="entry name" value="TatD_DNase"/>
    <property type="match status" value="1"/>
</dbReference>
<dbReference type="Proteomes" id="UP001515480">
    <property type="component" value="Unassembled WGS sequence"/>
</dbReference>
<dbReference type="EMBL" id="JBGBPQ010000025">
    <property type="protein sequence ID" value="KAL1499427.1"/>
    <property type="molecule type" value="Genomic_DNA"/>
</dbReference>
<dbReference type="InterPro" id="IPR001130">
    <property type="entry name" value="TatD-like"/>
</dbReference>
<keyword evidence="2" id="KW-1185">Reference proteome</keyword>
<dbReference type="Gene3D" id="3.20.20.140">
    <property type="entry name" value="Metal-dependent hydrolases"/>
    <property type="match status" value="1"/>
</dbReference>
<dbReference type="AlphaFoldDB" id="A0AB34IJY6"/>